<evidence type="ECO:0000313" key="2">
    <source>
        <dbReference type="Proteomes" id="UP001295684"/>
    </source>
</evidence>
<proteinExistence type="predicted"/>
<dbReference type="PANTHER" id="PTHR46069:SF1">
    <property type="entry name" value="CHROMOSOME UNDETERMINED SCAFFOLD_125, WHOLE GENOME SHOTGUN SEQUENCE"/>
    <property type="match status" value="1"/>
</dbReference>
<keyword evidence="2" id="KW-1185">Reference proteome</keyword>
<dbReference type="Gene3D" id="3.30.470.20">
    <property type="entry name" value="ATP-grasp fold, B domain"/>
    <property type="match status" value="1"/>
</dbReference>
<dbReference type="InterPro" id="IPR004344">
    <property type="entry name" value="TTL/TTLL_fam"/>
</dbReference>
<dbReference type="Proteomes" id="UP001295684">
    <property type="component" value="Unassembled WGS sequence"/>
</dbReference>
<protein>
    <submittedName>
        <fullName evidence="1">Uncharacterized protein</fullName>
    </submittedName>
</protein>
<dbReference type="EMBL" id="CAMPGE010009908">
    <property type="protein sequence ID" value="CAI2368766.1"/>
    <property type="molecule type" value="Genomic_DNA"/>
</dbReference>
<organism evidence="1 2">
    <name type="scientific">Euplotes crassus</name>
    <dbReference type="NCBI Taxonomy" id="5936"/>
    <lineage>
        <taxon>Eukaryota</taxon>
        <taxon>Sar</taxon>
        <taxon>Alveolata</taxon>
        <taxon>Ciliophora</taxon>
        <taxon>Intramacronucleata</taxon>
        <taxon>Spirotrichea</taxon>
        <taxon>Hypotrichia</taxon>
        <taxon>Euplotida</taxon>
        <taxon>Euplotidae</taxon>
        <taxon>Moneuplotes</taxon>
    </lineage>
</organism>
<dbReference type="PROSITE" id="PS51221">
    <property type="entry name" value="TTL"/>
    <property type="match status" value="1"/>
</dbReference>
<comment type="caution">
    <text evidence="1">The sequence shown here is derived from an EMBL/GenBank/DDBJ whole genome shotgun (WGS) entry which is preliminary data.</text>
</comment>
<sequence>MKKINLASKEQNSIQTFKKDLLETSSRRVALPPKPDLSDEKQFTKIAKFCNFHKKIFDLTSLENGQGKSPSNSGHKYSRRKMLNKNPNCNHNSNNIFYQPCFNIKFDDKAQKKEEALKKYFFPESDKAEPKIPKDLNFVEEMIRFMKTKGTQNFINFLKEDVRHEFKRISKNPDLPIWTDEKPSLDLSGCIRRKKSADINTTPSPLSKMAIANKTYFLMLLIERRITGNNLIKTLETFQYYTPQRYDESCSLCKWIDISISEGSKVCNDPEFPFFKKFQIVQNESSKLKRNLAKSYKYQPKLSFLSHGEQPVFNRVLGCSKISNSSKTPIVKQKKKSIQVPIWKQKPPEGKDKAEWKEKAYRKYLEHICETNGVAITKNNTLNAKQKHCQQQFKYFVGHGNNSKLVQKALKKRFWWVAGSREEWQGFNFIWTQWRRNFIIKTLQLEDNLQPDSDDLTTCLTDKAHNDNCSDFDQEESECFVEKKSNPCNEEDSKQELNVSRPRPTNVLTQIETSSLHEDTIYNHLEGNFHLSNKKALFYNMKALCDWNEEDVFEYLPVTFHIKEGLFDAEFSKFEQYYHSLQDKLKDSKRKYHNTWIIKPGENTNRGCGIQYCTDFEDIKRIIGKKVCFPSTGSTRSYIIQKYLDNPFLYNKRKFDIRCFILITSYNGNIQAYWAKDGYMRTASREFSITNRSKYIHLTNDAIQKHCDDYSKYENGNKLSYYNFQKYLDKNHPHLKCDFQKDIVPKLKKITLKGVESVYKGLNPKKRKHMFEIFGLDFILDDKLKPFLLEMNTNPCLELSSTYLSYLIPHIIESAIQVAVDPFFQPEIWPKSKRHLIPEPTETFELIFNERTDGHKFKKFQGPKPGNFEVIEEEDV</sequence>
<dbReference type="Pfam" id="PF03133">
    <property type="entry name" value="TTL"/>
    <property type="match status" value="1"/>
</dbReference>
<reference evidence="1" key="1">
    <citation type="submission" date="2023-07" db="EMBL/GenBank/DDBJ databases">
        <authorList>
            <consortium name="AG Swart"/>
            <person name="Singh M."/>
            <person name="Singh A."/>
            <person name="Seah K."/>
            <person name="Emmerich C."/>
        </authorList>
    </citation>
    <scope>NUCLEOTIDE SEQUENCE</scope>
    <source>
        <strain evidence="1">DP1</strain>
    </source>
</reference>
<evidence type="ECO:0000313" key="1">
    <source>
        <dbReference type="EMBL" id="CAI2368766.1"/>
    </source>
</evidence>
<dbReference type="SUPFAM" id="SSF56059">
    <property type="entry name" value="Glutathione synthetase ATP-binding domain-like"/>
    <property type="match status" value="1"/>
</dbReference>
<name>A0AAD1UG65_EUPCR</name>
<dbReference type="PANTHER" id="PTHR46069">
    <property type="entry name" value="TUBULIN TYROSINE LIGASE"/>
    <property type="match status" value="1"/>
</dbReference>
<gene>
    <name evidence="1" type="ORF">ECRASSUSDP1_LOCUS10062</name>
</gene>
<accession>A0AAD1UG65</accession>
<dbReference type="AlphaFoldDB" id="A0AAD1UG65"/>